<evidence type="ECO:0000256" key="4">
    <source>
        <dbReference type="ARBA" id="ARBA00022840"/>
    </source>
</evidence>
<dbReference type="EMBL" id="BMEC01000004">
    <property type="protein sequence ID" value="GGC30914.1"/>
    <property type="molecule type" value="Genomic_DNA"/>
</dbReference>
<dbReference type="InterPro" id="IPR007502">
    <property type="entry name" value="Helicase-assoc_dom"/>
</dbReference>
<keyword evidence="4" id="KW-0067">ATP-binding</keyword>
<dbReference type="NCBIfam" id="TIGR01970">
    <property type="entry name" value="DEAH_box_HrpB"/>
    <property type="match status" value="1"/>
</dbReference>
<name>A0ABQ1LWP7_9BACT</name>
<evidence type="ECO:0000256" key="1">
    <source>
        <dbReference type="ARBA" id="ARBA00022741"/>
    </source>
</evidence>
<dbReference type="Gene3D" id="1.20.120.1080">
    <property type="match status" value="1"/>
</dbReference>
<proteinExistence type="predicted"/>
<keyword evidence="3 7" id="KW-0347">Helicase</keyword>
<dbReference type="SMART" id="SM00847">
    <property type="entry name" value="HA2"/>
    <property type="match status" value="1"/>
</dbReference>
<feature type="domain" description="Helicase C-terminal" evidence="6">
    <location>
        <begin position="209"/>
        <end position="375"/>
    </location>
</feature>
<dbReference type="InterPro" id="IPR027417">
    <property type="entry name" value="P-loop_NTPase"/>
</dbReference>
<evidence type="ECO:0000313" key="8">
    <source>
        <dbReference type="Proteomes" id="UP000636010"/>
    </source>
</evidence>
<accession>A0ABQ1LWP7</accession>
<evidence type="ECO:0000256" key="3">
    <source>
        <dbReference type="ARBA" id="ARBA00022806"/>
    </source>
</evidence>
<protein>
    <submittedName>
        <fullName evidence="7">ATP-dependent helicase HrpB</fullName>
    </submittedName>
</protein>
<dbReference type="SMART" id="SM00490">
    <property type="entry name" value="HELICc"/>
    <property type="match status" value="1"/>
</dbReference>
<dbReference type="Proteomes" id="UP000636010">
    <property type="component" value="Unassembled WGS sequence"/>
</dbReference>
<comment type="caution">
    <text evidence="7">The sequence shown here is derived from an EMBL/GenBank/DDBJ whole genome shotgun (WGS) entry which is preliminary data.</text>
</comment>
<dbReference type="SUPFAM" id="SSF52540">
    <property type="entry name" value="P-loop containing nucleoside triphosphate hydrolases"/>
    <property type="match status" value="1"/>
</dbReference>
<dbReference type="Gene3D" id="3.40.50.300">
    <property type="entry name" value="P-loop containing nucleotide triphosphate hydrolases"/>
    <property type="match status" value="2"/>
</dbReference>
<dbReference type="PANTHER" id="PTHR43519">
    <property type="entry name" value="ATP-DEPENDENT RNA HELICASE HRPB"/>
    <property type="match status" value="1"/>
</dbReference>
<gene>
    <name evidence="7" type="ORF">GCM10011506_15430</name>
</gene>
<evidence type="ECO:0000313" key="7">
    <source>
        <dbReference type="EMBL" id="GGC30914.1"/>
    </source>
</evidence>
<dbReference type="SMART" id="SM00487">
    <property type="entry name" value="DEXDc"/>
    <property type="match status" value="1"/>
</dbReference>
<keyword evidence="1" id="KW-0547">Nucleotide-binding</keyword>
<dbReference type="PROSITE" id="PS51194">
    <property type="entry name" value="HELICASE_CTER"/>
    <property type="match status" value="1"/>
</dbReference>
<dbReference type="InterPro" id="IPR049614">
    <property type="entry name" value="HrpB_DEXH"/>
</dbReference>
<dbReference type="CDD" id="cd18791">
    <property type="entry name" value="SF2_C_RHA"/>
    <property type="match status" value="1"/>
</dbReference>
<dbReference type="InterPro" id="IPR010225">
    <property type="entry name" value="HrpB"/>
</dbReference>
<dbReference type="Pfam" id="PF00271">
    <property type="entry name" value="Helicase_C"/>
    <property type="match status" value="1"/>
</dbReference>
<dbReference type="PANTHER" id="PTHR43519:SF1">
    <property type="entry name" value="ATP-DEPENDENT RNA HELICASE HRPB"/>
    <property type="match status" value="1"/>
</dbReference>
<feature type="domain" description="Helicase ATP-binding" evidence="5">
    <location>
        <begin position="20"/>
        <end position="184"/>
    </location>
</feature>
<reference evidence="8" key="1">
    <citation type="journal article" date="2019" name="Int. J. Syst. Evol. Microbiol.">
        <title>The Global Catalogue of Microorganisms (GCM) 10K type strain sequencing project: providing services to taxonomists for standard genome sequencing and annotation.</title>
        <authorList>
            <consortium name="The Broad Institute Genomics Platform"/>
            <consortium name="The Broad Institute Genome Sequencing Center for Infectious Disease"/>
            <person name="Wu L."/>
            <person name="Ma J."/>
        </authorList>
    </citation>
    <scope>NUCLEOTIDE SEQUENCE [LARGE SCALE GENOMIC DNA]</scope>
    <source>
        <strain evidence="8">CGMCC 1.10832</strain>
    </source>
</reference>
<dbReference type="GO" id="GO:0004386">
    <property type="term" value="F:helicase activity"/>
    <property type="evidence" value="ECO:0007669"/>
    <property type="project" value="UniProtKB-KW"/>
</dbReference>
<dbReference type="RefSeq" id="WP_188461982.1">
    <property type="nucleotide sequence ID" value="NZ_BAABHU010000004.1"/>
</dbReference>
<keyword evidence="8" id="KW-1185">Reference proteome</keyword>
<evidence type="ECO:0000256" key="2">
    <source>
        <dbReference type="ARBA" id="ARBA00022801"/>
    </source>
</evidence>
<dbReference type="InterPro" id="IPR001650">
    <property type="entry name" value="Helicase_C-like"/>
</dbReference>
<evidence type="ECO:0000259" key="6">
    <source>
        <dbReference type="PROSITE" id="PS51194"/>
    </source>
</evidence>
<evidence type="ECO:0000259" key="5">
    <source>
        <dbReference type="PROSITE" id="PS51192"/>
    </source>
</evidence>
<keyword evidence="2" id="KW-0378">Hydrolase</keyword>
<dbReference type="PROSITE" id="PS51192">
    <property type="entry name" value="HELICASE_ATP_BIND_1"/>
    <property type="match status" value="1"/>
</dbReference>
<organism evidence="7 8">
    <name type="scientific">Marivirga lumbricoides</name>
    <dbReference type="NCBI Taxonomy" id="1046115"/>
    <lineage>
        <taxon>Bacteria</taxon>
        <taxon>Pseudomonadati</taxon>
        <taxon>Bacteroidota</taxon>
        <taxon>Cytophagia</taxon>
        <taxon>Cytophagales</taxon>
        <taxon>Marivirgaceae</taxon>
        <taxon>Marivirga</taxon>
    </lineage>
</organism>
<dbReference type="InterPro" id="IPR014001">
    <property type="entry name" value="Helicase_ATP-bd"/>
</dbReference>
<dbReference type="CDD" id="cd17990">
    <property type="entry name" value="DEXHc_HrpB"/>
    <property type="match status" value="1"/>
</dbReference>
<sequence>MPFQLSKIDLPIVEIIPAITSSLKTQQTLIINAEAGAGKSTIIPLALIEEAKRAGKKIIMLEPRRLAAKSIAKRMADLLDEPLGKTVGYRIRFETVISETTLIEVVTEGILGRMLDSDPELKDVGILIFDEFHERSIHADVALALARHTQIKSRPDLKILIMSATLNQKMLSEALEAEAIISKGRQYPVEIFYAGETDYHLLAEMTASIIRKSVQQHEGDILVFLPGQGEINAVTQELKMLRKDLAIYPLYGQLPWNKQWAAIQPHPEGKRKVVLATSIAETSLTIEGVKVVIDTGFGRVSRFDANTGLSRLVTQAISQDEADQRSGRAGRVSAGVCYRMWSEAENQSRSKHRIPEILNEDLAPLALDLAARKIQDSYQLFWLTPPPLDKMIKATDLLNTLEAIDEKGITGTGIKMHSLPCHPRLSHMLIQSEEKGNLSLATDLAAILEERDPLYKQEGADISYRIDRLRTFRKEDRLTKPFRQIEKIAASYRKLFNIAADNSVSDPYATGFTLALAYPDRIASSKRGNNAQFQLSNGAIAAIGHKDELADEPWLTVASIDARAGLGKIFLAAPLNPKDLAPLVKNIKSVSWDFEADEFEVTNDLRIGKIILKKVAIDEEPDSREKRKAIIEAIRENPEDLIYASDEFLSFCASIKNMKDKYPDEAWPDLTIEYMAATAQSWLPHGIENKEDIYQEIRDLELVNLAGKILTTSQKNKLNQIEI</sequence>
<dbReference type="Pfam" id="PF00270">
    <property type="entry name" value="DEAD"/>
    <property type="match status" value="1"/>
</dbReference>
<dbReference type="InterPro" id="IPR011545">
    <property type="entry name" value="DEAD/DEAH_box_helicase_dom"/>
</dbReference>